<feature type="compositionally biased region" description="Polar residues" evidence="6">
    <location>
        <begin position="132"/>
        <end position="150"/>
    </location>
</feature>
<dbReference type="Proteomes" id="UP001344447">
    <property type="component" value="Unassembled WGS sequence"/>
</dbReference>
<dbReference type="AlphaFoldDB" id="A0AAN7TK27"/>
<dbReference type="Gene3D" id="1.10.2020.20">
    <property type="match status" value="1"/>
</dbReference>
<keyword evidence="4" id="KW-0647">Proteasome</keyword>
<dbReference type="Pfam" id="PF04683">
    <property type="entry name" value="Rpn13_ADRM1_Pru"/>
    <property type="match status" value="1"/>
</dbReference>
<dbReference type="GO" id="GO:0005737">
    <property type="term" value="C:cytoplasm"/>
    <property type="evidence" value="ECO:0007669"/>
    <property type="project" value="UniProtKB-SubCell"/>
</dbReference>
<dbReference type="InterPro" id="IPR038108">
    <property type="entry name" value="RPN13_DEUBAD_sf"/>
</dbReference>
<evidence type="ECO:0000256" key="6">
    <source>
        <dbReference type="SAM" id="MobiDB-lite"/>
    </source>
</evidence>
<dbReference type="EMBL" id="JAVFKY010000006">
    <property type="protein sequence ID" value="KAK5575192.1"/>
    <property type="molecule type" value="Genomic_DNA"/>
</dbReference>
<evidence type="ECO:0000256" key="5">
    <source>
        <dbReference type="ARBA" id="ARBA00023242"/>
    </source>
</evidence>
<comment type="caution">
    <text evidence="9">The sequence shown here is derived from an EMBL/GenBank/DDBJ whole genome shotgun (WGS) entry which is preliminary data.</text>
</comment>
<dbReference type="PROSITE" id="PS51916">
    <property type="entry name" value="DEUBAD"/>
    <property type="match status" value="1"/>
</dbReference>
<name>A0AAN7TK27_9MYCE</name>
<protein>
    <recommendedName>
        <fullName evidence="11">Proteasomal ubiquitin receptor ADRM1 homolog</fullName>
    </recommendedName>
</protein>
<dbReference type="PANTHER" id="PTHR12225">
    <property type="entry name" value="ADHESION REGULATING MOLECULE 1 110 KDA CELL MEMBRANE GLYCOPROTEIN"/>
    <property type="match status" value="1"/>
</dbReference>
<evidence type="ECO:0000256" key="2">
    <source>
        <dbReference type="ARBA" id="ARBA00004496"/>
    </source>
</evidence>
<dbReference type="PROSITE" id="PS51917">
    <property type="entry name" value="PRU"/>
    <property type="match status" value="1"/>
</dbReference>
<evidence type="ECO:0000256" key="1">
    <source>
        <dbReference type="ARBA" id="ARBA00004123"/>
    </source>
</evidence>
<dbReference type="CDD" id="cd13314">
    <property type="entry name" value="PH_Rpn13"/>
    <property type="match status" value="1"/>
</dbReference>
<feature type="domain" description="DEUBAD" evidence="7">
    <location>
        <begin position="177"/>
        <end position="286"/>
    </location>
</feature>
<dbReference type="GO" id="GO:0070628">
    <property type="term" value="F:proteasome binding"/>
    <property type="evidence" value="ECO:0007669"/>
    <property type="project" value="TreeGrafter"/>
</dbReference>
<keyword evidence="10" id="KW-1185">Reference proteome</keyword>
<evidence type="ECO:0000259" key="8">
    <source>
        <dbReference type="PROSITE" id="PS51917"/>
    </source>
</evidence>
<dbReference type="FunFam" id="2.30.29.70:FF:000001">
    <property type="entry name" value="Proteasomal ubiquitin receptor ADRM1"/>
    <property type="match status" value="1"/>
</dbReference>
<dbReference type="InterPro" id="IPR038633">
    <property type="entry name" value="Rpn13/ADRM1_Pru_sf"/>
</dbReference>
<dbReference type="Pfam" id="PF16550">
    <property type="entry name" value="RPN13_C"/>
    <property type="match status" value="1"/>
</dbReference>
<evidence type="ECO:0000313" key="9">
    <source>
        <dbReference type="EMBL" id="KAK5575192.1"/>
    </source>
</evidence>
<dbReference type="InterPro" id="IPR032368">
    <property type="entry name" value="RPN13_DEUBAD"/>
</dbReference>
<keyword evidence="3" id="KW-0963">Cytoplasm</keyword>
<evidence type="ECO:0008006" key="11">
    <source>
        <dbReference type="Google" id="ProtNLM"/>
    </source>
</evidence>
<sequence length="287" mass="32262">MNRAPQDVEFKAGKAKLTGTTVTSDSRKGYLKFGVTPEGLTCVQWRPRDSSAYEDEFYFAPGELKFVKVAACTTGRMYYLNFSDSNQKEFYWLQEANADGDAKIEKAIKVIESYIPDDDEDEQMAVDTPPTTIKQEQHKNPSINEVSQSQPKPTTTTTPPPSATNLDFIKDLFSNLPTQPKQSQITLGKILTAENLIPFLRANPDIKKELVQYLPEEYQKDENMINEVLHSAQFLQSIETLDYAIHEGHGPEIVSLLGYEPSIASQRGVEGFLTNIQEGSNKKKNNK</sequence>
<dbReference type="PANTHER" id="PTHR12225:SF0">
    <property type="entry name" value="PROTEASOMAL UBIQUITIN RECEPTOR ADRM1"/>
    <property type="match status" value="1"/>
</dbReference>
<dbReference type="InterPro" id="IPR044867">
    <property type="entry name" value="DEUBAD_dom"/>
</dbReference>
<feature type="domain" description="Pru" evidence="8">
    <location>
        <begin position="2"/>
        <end position="118"/>
    </location>
</feature>
<reference evidence="9 10" key="1">
    <citation type="submission" date="2023-11" db="EMBL/GenBank/DDBJ databases">
        <title>Dfirmibasis_genome.</title>
        <authorList>
            <person name="Edelbroek B."/>
            <person name="Kjellin J."/>
            <person name="Jerlstrom-Hultqvist J."/>
            <person name="Soderbom F."/>
        </authorList>
    </citation>
    <scope>NUCLEOTIDE SEQUENCE [LARGE SCALE GENOMIC DNA]</scope>
    <source>
        <strain evidence="9 10">TNS-C-14</strain>
    </source>
</reference>
<gene>
    <name evidence="9" type="ORF">RB653_010448</name>
</gene>
<feature type="region of interest" description="Disordered" evidence="6">
    <location>
        <begin position="132"/>
        <end position="163"/>
    </location>
</feature>
<dbReference type="InterPro" id="IPR006773">
    <property type="entry name" value="Rpn13/ADRM1"/>
</dbReference>
<organism evidence="9 10">
    <name type="scientific">Dictyostelium firmibasis</name>
    <dbReference type="NCBI Taxonomy" id="79012"/>
    <lineage>
        <taxon>Eukaryota</taxon>
        <taxon>Amoebozoa</taxon>
        <taxon>Evosea</taxon>
        <taxon>Eumycetozoa</taxon>
        <taxon>Dictyostelia</taxon>
        <taxon>Dictyosteliales</taxon>
        <taxon>Dictyosteliaceae</taxon>
        <taxon>Dictyostelium</taxon>
    </lineage>
</organism>
<evidence type="ECO:0000313" key="10">
    <source>
        <dbReference type="Proteomes" id="UP001344447"/>
    </source>
</evidence>
<evidence type="ECO:0000256" key="4">
    <source>
        <dbReference type="ARBA" id="ARBA00022942"/>
    </source>
</evidence>
<proteinExistence type="predicted"/>
<evidence type="ECO:0000259" key="7">
    <source>
        <dbReference type="PROSITE" id="PS51916"/>
    </source>
</evidence>
<dbReference type="InterPro" id="IPR044868">
    <property type="entry name" value="Rpn13/ADRM1_Pru"/>
</dbReference>
<accession>A0AAN7TK27</accession>
<dbReference type="GO" id="GO:0061133">
    <property type="term" value="F:endopeptidase activator activity"/>
    <property type="evidence" value="ECO:0007669"/>
    <property type="project" value="TreeGrafter"/>
</dbReference>
<comment type="subcellular location">
    <subcellularLocation>
        <location evidence="2">Cytoplasm</location>
    </subcellularLocation>
    <subcellularLocation>
        <location evidence="1">Nucleus</location>
    </subcellularLocation>
</comment>
<evidence type="ECO:0000256" key="3">
    <source>
        <dbReference type="ARBA" id="ARBA00022490"/>
    </source>
</evidence>
<dbReference type="Gene3D" id="2.30.29.70">
    <property type="entry name" value="Proteasomal ubiquitin receptor Rpn13/ADRM1"/>
    <property type="match status" value="1"/>
</dbReference>
<dbReference type="GO" id="GO:0005634">
    <property type="term" value="C:nucleus"/>
    <property type="evidence" value="ECO:0007669"/>
    <property type="project" value="UniProtKB-SubCell"/>
</dbReference>
<dbReference type="GO" id="GO:0008541">
    <property type="term" value="C:proteasome regulatory particle, lid subcomplex"/>
    <property type="evidence" value="ECO:0007669"/>
    <property type="project" value="TreeGrafter"/>
</dbReference>
<dbReference type="FunFam" id="1.10.2020.20:FF:000010">
    <property type="match status" value="1"/>
</dbReference>
<keyword evidence="5" id="KW-0539">Nucleus</keyword>